<evidence type="ECO:0000313" key="2">
    <source>
        <dbReference type="EMBL" id="MVQ33364.1"/>
    </source>
</evidence>
<dbReference type="Gene3D" id="3.40.630.30">
    <property type="match status" value="1"/>
</dbReference>
<name>A0ABW9TZT9_9BACL</name>
<evidence type="ECO:0000259" key="1">
    <source>
        <dbReference type="PROSITE" id="PS51186"/>
    </source>
</evidence>
<dbReference type="Pfam" id="PF00583">
    <property type="entry name" value="Acetyltransf_1"/>
    <property type="match status" value="1"/>
</dbReference>
<feature type="domain" description="N-acetyltransferase" evidence="1">
    <location>
        <begin position="77"/>
        <end position="226"/>
    </location>
</feature>
<dbReference type="EMBL" id="WSEM01000003">
    <property type="protein sequence ID" value="MVQ33364.1"/>
    <property type="molecule type" value="Genomic_DNA"/>
</dbReference>
<dbReference type="InterPro" id="IPR016181">
    <property type="entry name" value="Acyl_CoA_acyltransferase"/>
</dbReference>
<organism evidence="2 3">
    <name type="scientific">Paenibacillus anseongense</name>
    <dbReference type="NCBI Taxonomy" id="2682845"/>
    <lineage>
        <taxon>Bacteria</taxon>
        <taxon>Bacillati</taxon>
        <taxon>Bacillota</taxon>
        <taxon>Bacilli</taxon>
        <taxon>Bacillales</taxon>
        <taxon>Paenibacillaceae</taxon>
        <taxon>Paenibacillus</taxon>
    </lineage>
</organism>
<proteinExistence type="predicted"/>
<dbReference type="PROSITE" id="PS51186">
    <property type="entry name" value="GNAT"/>
    <property type="match status" value="1"/>
</dbReference>
<dbReference type="InterPro" id="IPR000182">
    <property type="entry name" value="GNAT_dom"/>
</dbReference>
<accession>A0ABW9TZT9</accession>
<sequence length="237" mass="27648">MKSWFIKFPKAMLLLARSVMEESLTLENNEENSVGISEVLKGLFSKSDPMFDLKRKNKFVPLKKRDDIAYEVQQQSSDFENEGHKILLISQNQHGETILVTRLYYGDGMDEEDITLRVRVINEKGVIVPDSMAFLIVDHENLHMRIADIRVEGDRVNRGYGSLIMQAIIKIVDELGIKCITGWISSVDWDHIERSEHFYRKFGFDVDLNHETMHGTITWINHKKIDQRRWRNNEVLG</sequence>
<gene>
    <name evidence="2" type="ORF">GON05_01760</name>
</gene>
<evidence type="ECO:0000313" key="3">
    <source>
        <dbReference type="Proteomes" id="UP000467637"/>
    </source>
</evidence>
<dbReference type="Proteomes" id="UP000467637">
    <property type="component" value="Unassembled WGS sequence"/>
</dbReference>
<protein>
    <submittedName>
        <fullName evidence="2">GNAT family N-acetyltransferase</fullName>
    </submittedName>
</protein>
<comment type="caution">
    <text evidence="2">The sequence shown here is derived from an EMBL/GenBank/DDBJ whole genome shotgun (WGS) entry which is preliminary data.</text>
</comment>
<dbReference type="SUPFAM" id="SSF55729">
    <property type="entry name" value="Acyl-CoA N-acyltransferases (Nat)"/>
    <property type="match status" value="1"/>
</dbReference>
<reference evidence="2 3" key="1">
    <citation type="submission" date="2019-12" db="EMBL/GenBank/DDBJ databases">
        <authorList>
            <person name="Huq M.A."/>
        </authorList>
    </citation>
    <scope>NUCLEOTIDE SEQUENCE [LARGE SCALE GENOMIC DNA]</scope>
    <source>
        <strain evidence="2 3">MAH-34</strain>
    </source>
</reference>
<keyword evidence="3" id="KW-1185">Reference proteome</keyword>